<accession>A0A0N7KP78</accession>
<name>A0A0N7KP78_ORYSJ</name>
<dbReference type="InParanoid" id="A0A0N7KP78"/>
<dbReference type="PaxDb" id="39947-A0A0N7KP78"/>
<proteinExistence type="predicted"/>
<feature type="region of interest" description="Disordered" evidence="1">
    <location>
        <begin position="1"/>
        <end position="115"/>
    </location>
</feature>
<reference evidence="3" key="1">
    <citation type="journal article" date="2005" name="Nature">
        <title>The map-based sequence of the rice genome.</title>
        <authorList>
            <consortium name="International rice genome sequencing project (IRGSP)"/>
            <person name="Matsumoto T."/>
            <person name="Wu J."/>
            <person name="Kanamori H."/>
            <person name="Katayose Y."/>
            <person name="Fujisawa M."/>
            <person name="Namiki N."/>
            <person name="Mizuno H."/>
            <person name="Yamamoto K."/>
            <person name="Antonio B.A."/>
            <person name="Baba T."/>
            <person name="Sakata K."/>
            <person name="Nagamura Y."/>
            <person name="Aoki H."/>
            <person name="Arikawa K."/>
            <person name="Arita K."/>
            <person name="Bito T."/>
            <person name="Chiden Y."/>
            <person name="Fujitsuka N."/>
            <person name="Fukunaka R."/>
            <person name="Hamada M."/>
            <person name="Harada C."/>
            <person name="Hayashi A."/>
            <person name="Hijishita S."/>
            <person name="Honda M."/>
            <person name="Hosokawa S."/>
            <person name="Ichikawa Y."/>
            <person name="Idonuma A."/>
            <person name="Iijima M."/>
            <person name="Ikeda M."/>
            <person name="Ikeno M."/>
            <person name="Ito K."/>
            <person name="Ito S."/>
            <person name="Ito T."/>
            <person name="Ito Y."/>
            <person name="Ito Y."/>
            <person name="Iwabuchi A."/>
            <person name="Kamiya K."/>
            <person name="Karasawa W."/>
            <person name="Kurita K."/>
            <person name="Katagiri S."/>
            <person name="Kikuta A."/>
            <person name="Kobayashi H."/>
            <person name="Kobayashi N."/>
            <person name="Machita K."/>
            <person name="Maehara T."/>
            <person name="Masukawa M."/>
            <person name="Mizubayashi T."/>
            <person name="Mukai Y."/>
            <person name="Nagasaki H."/>
            <person name="Nagata Y."/>
            <person name="Naito S."/>
            <person name="Nakashima M."/>
            <person name="Nakama Y."/>
            <person name="Nakamichi Y."/>
            <person name="Nakamura M."/>
            <person name="Meguro A."/>
            <person name="Negishi M."/>
            <person name="Ohta I."/>
            <person name="Ohta T."/>
            <person name="Okamoto M."/>
            <person name="Ono N."/>
            <person name="Saji S."/>
            <person name="Sakaguchi M."/>
            <person name="Sakai K."/>
            <person name="Shibata M."/>
            <person name="Shimokawa T."/>
            <person name="Song J."/>
            <person name="Takazaki Y."/>
            <person name="Terasawa K."/>
            <person name="Tsugane M."/>
            <person name="Tsuji K."/>
            <person name="Ueda S."/>
            <person name="Waki K."/>
            <person name="Yamagata H."/>
            <person name="Yamamoto M."/>
            <person name="Yamamoto S."/>
            <person name="Yamane H."/>
            <person name="Yoshiki S."/>
            <person name="Yoshihara R."/>
            <person name="Yukawa K."/>
            <person name="Zhong H."/>
            <person name="Yano M."/>
            <person name="Yuan Q."/>
            <person name="Ouyang S."/>
            <person name="Liu J."/>
            <person name="Jones K.M."/>
            <person name="Gansberger K."/>
            <person name="Moffat K."/>
            <person name="Hill J."/>
            <person name="Bera J."/>
            <person name="Fadrosh D."/>
            <person name="Jin S."/>
            <person name="Johri S."/>
            <person name="Kim M."/>
            <person name="Overton L."/>
            <person name="Reardon M."/>
            <person name="Tsitrin T."/>
            <person name="Vuong H."/>
            <person name="Weaver B."/>
            <person name="Ciecko A."/>
            <person name="Tallon L."/>
            <person name="Jackson J."/>
            <person name="Pai G."/>
            <person name="Aken S.V."/>
            <person name="Utterback T."/>
            <person name="Reidmuller S."/>
            <person name="Feldblyum T."/>
            <person name="Hsiao J."/>
            <person name="Zismann V."/>
            <person name="Iobst S."/>
            <person name="de Vazeille A.R."/>
            <person name="Buell C.R."/>
            <person name="Ying K."/>
            <person name="Li Y."/>
            <person name="Lu T."/>
            <person name="Huang Y."/>
            <person name="Zhao Q."/>
            <person name="Feng Q."/>
            <person name="Zhang L."/>
            <person name="Zhu J."/>
            <person name="Weng Q."/>
            <person name="Mu J."/>
            <person name="Lu Y."/>
            <person name="Fan D."/>
            <person name="Liu Y."/>
            <person name="Guan J."/>
            <person name="Zhang Y."/>
            <person name="Yu S."/>
            <person name="Liu X."/>
            <person name="Zhang Y."/>
            <person name="Hong G."/>
            <person name="Han B."/>
            <person name="Choisne N."/>
            <person name="Demange N."/>
            <person name="Orjeda G."/>
            <person name="Samain S."/>
            <person name="Cattolico L."/>
            <person name="Pelletier E."/>
            <person name="Couloux A."/>
            <person name="Segurens B."/>
            <person name="Wincker P."/>
            <person name="D'Hont A."/>
            <person name="Scarpelli C."/>
            <person name="Weissenbach J."/>
            <person name="Salanoubat M."/>
            <person name="Quetier F."/>
            <person name="Yu Y."/>
            <person name="Kim H.R."/>
            <person name="Rambo T."/>
            <person name="Currie J."/>
            <person name="Collura K."/>
            <person name="Luo M."/>
            <person name="Yang T."/>
            <person name="Ammiraju J.S.S."/>
            <person name="Engler F."/>
            <person name="Soderlund C."/>
            <person name="Wing R.A."/>
            <person name="Palmer L.E."/>
            <person name="de la Bastide M."/>
            <person name="Spiegel L."/>
            <person name="Nascimento L."/>
            <person name="Zutavern T."/>
            <person name="O'Shaughnessy A."/>
            <person name="Dike S."/>
            <person name="Dedhia N."/>
            <person name="Preston R."/>
            <person name="Balija V."/>
            <person name="McCombie W.R."/>
            <person name="Chow T."/>
            <person name="Chen H."/>
            <person name="Chung M."/>
            <person name="Chen C."/>
            <person name="Shaw J."/>
            <person name="Wu H."/>
            <person name="Hsiao K."/>
            <person name="Chao Y."/>
            <person name="Chu M."/>
            <person name="Cheng C."/>
            <person name="Hour A."/>
            <person name="Lee P."/>
            <person name="Lin S."/>
            <person name="Lin Y."/>
            <person name="Liou J."/>
            <person name="Liu S."/>
            <person name="Hsing Y."/>
            <person name="Raghuvanshi S."/>
            <person name="Mohanty A."/>
            <person name="Bharti A.K."/>
            <person name="Gaur A."/>
            <person name="Gupta V."/>
            <person name="Kumar D."/>
            <person name="Ravi V."/>
            <person name="Vij S."/>
            <person name="Kapur A."/>
            <person name="Khurana P."/>
            <person name="Khurana P."/>
            <person name="Khurana J.P."/>
            <person name="Tyagi A.K."/>
            <person name="Gaikwad K."/>
            <person name="Singh A."/>
            <person name="Dalal V."/>
            <person name="Srivastava S."/>
            <person name="Dixit A."/>
            <person name="Pal A.K."/>
            <person name="Ghazi I.A."/>
            <person name="Yadav M."/>
            <person name="Pandit A."/>
            <person name="Bhargava A."/>
            <person name="Sureshbabu K."/>
            <person name="Batra K."/>
            <person name="Sharma T.R."/>
            <person name="Mohapatra T."/>
            <person name="Singh N.K."/>
            <person name="Messing J."/>
            <person name="Nelson A.B."/>
            <person name="Fuks G."/>
            <person name="Kavchok S."/>
            <person name="Keizer G."/>
            <person name="Linton E."/>
            <person name="Llaca V."/>
            <person name="Song R."/>
            <person name="Tanyolac B."/>
            <person name="Young S."/>
            <person name="Ho-Il K."/>
            <person name="Hahn J.H."/>
            <person name="Sangsakoo G."/>
            <person name="Vanavichit A."/>
            <person name="de Mattos Luiz.A.T."/>
            <person name="Zimmer P.D."/>
            <person name="Malone G."/>
            <person name="Dellagostin O."/>
            <person name="de Oliveira A.C."/>
            <person name="Bevan M."/>
            <person name="Bancroft I."/>
            <person name="Minx P."/>
            <person name="Cordum H."/>
            <person name="Wilson R."/>
            <person name="Cheng Z."/>
            <person name="Jin W."/>
            <person name="Jiang J."/>
            <person name="Leong S.A."/>
            <person name="Iwama H."/>
            <person name="Gojobori T."/>
            <person name="Itoh T."/>
            <person name="Niimura Y."/>
            <person name="Fujii Y."/>
            <person name="Habara T."/>
            <person name="Sakai H."/>
            <person name="Sato Y."/>
            <person name="Wilson G."/>
            <person name="Kumar K."/>
            <person name="McCouch S."/>
            <person name="Juretic N."/>
            <person name="Hoen D."/>
            <person name="Wright S."/>
            <person name="Bruskiewich R."/>
            <person name="Bureau T."/>
            <person name="Miyao A."/>
            <person name="Hirochika H."/>
            <person name="Nishikawa T."/>
            <person name="Kadowaki K."/>
            <person name="Sugiura M."/>
            <person name="Burr B."/>
            <person name="Sasaki T."/>
        </authorList>
    </citation>
    <scope>NUCLEOTIDE SEQUENCE [LARGE SCALE GENOMIC DNA]</scope>
    <source>
        <strain evidence="3">cv. Nipponbare</strain>
    </source>
</reference>
<reference evidence="2 3" key="2">
    <citation type="journal article" date="2013" name="Plant Cell Physiol.">
        <title>Rice Annotation Project Database (RAP-DB): an integrative and interactive database for rice genomics.</title>
        <authorList>
            <person name="Sakai H."/>
            <person name="Lee S.S."/>
            <person name="Tanaka T."/>
            <person name="Numa H."/>
            <person name="Kim J."/>
            <person name="Kawahara Y."/>
            <person name="Wakimoto H."/>
            <person name="Yang C.C."/>
            <person name="Iwamoto M."/>
            <person name="Abe T."/>
            <person name="Yamada Y."/>
            <person name="Muto A."/>
            <person name="Inokuchi H."/>
            <person name="Ikemura T."/>
            <person name="Matsumoto T."/>
            <person name="Sasaki T."/>
            <person name="Itoh T."/>
        </authorList>
    </citation>
    <scope>NUCLEOTIDE SEQUENCE [LARGE SCALE GENOMIC DNA]</scope>
    <source>
        <strain evidence="3">cv. Nipponbare</strain>
    </source>
</reference>
<reference evidence="2 3" key="3">
    <citation type="journal article" date="2013" name="Rice">
        <title>Improvement of the Oryza sativa Nipponbare reference genome using next generation sequence and optical map data.</title>
        <authorList>
            <person name="Kawahara Y."/>
            <person name="de la Bastide M."/>
            <person name="Hamilton J.P."/>
            <person name="Kanamori H."/>
            <person name="McCombie W.R."/>
            <person name="Ouyang S."/>
            <person name="Schwartz D.C."/>
            <person name="Tanaka T."/>
            <person name="Wu J."/>
            <person name="Zhou S."/>
            <person name="Childs K.L."/>
            <person name="Davidson R.M."/>
            <person name="Lin H."/>
            <person name="Quesada-Ocampo L."/>
            <person name="Vaillancourt B."/>
            <person name="Sakai H."/>
            <person name="Lee S.S."/>
            <person name="Kim J."/>
            <person name="Numa H."/>
            <person name="Itoh T."/>
            <person name="Buell C.R."/>
            <person name="Matsumoto T."/>
        </authorList>
    </citation>
    <scope>NUCLEOTIDE SEQUENCE [LARGE SCALE GENOMIC DNA]</scope>
    <source>
        <strain evidence="3">cv. Nipponbare</strain>
    </source>
</reference>
<evidence type="ECO:0000313" key="3">
    <source>
        <dbReference type="Proteomes" id="UP000059680"/>
    </source>
</evidence>
<gene>
    <name evidence="2" type="ordered locus">Os08g0126200</name>
    <name evidence="2" type="ORF">OSNPB_080126200</name>
</gene>
<keyword evidence="3" id="KW-1185">Reference proteome</keyword>
<dbReference type="AlphaFoldDB" id="A0A0N7KP78"/>
<protein>
    <submittedName>
        <fullName evidence="2">Os08g0126200 protein</fullName>
    </submittedName>
</protein>
<evidence type="ECO:0000313" key="2">
    <source>
        <dbReference type="EMBL" id="BAT03658.1"/>
    </source>
</evidence>
<feature type="compositionally biased region" description="Low complexity" evidence="1">
    <location>
        <begin position="1"/>
        <end position="30"/>
    </location>
</feature>
<sequence>MWRTMPSRTVSSSSSSSSSSRSVAAGRSSLGGRGRRLASPSELAQPAHEPALAIAWCAEDDDEERGREESMADNNESGRVWRQAAHAHRPGPPLRRTRLLPSAHRSSTCRSCPPLLPPLSPSPAAAGVLAPRRPLAAPAPTSSPPLPLVPHALPSLLRCRAPHPHLPACS</sequence>
<dbReference type="Proteomes" id="UP000059680">
    <property type="component" value="Chromosome 8"/>
</dbReference>
<organism evidence="2 3">
    <name type="scientific">Oryza sativa subsp. japonica</name>
    <name type="common">Rice</name>
    <dbReference type="NCBI Taxonomy" id="39947"/>
    <lineage>
        <taxon>Eukaryota</taxon>
        <taxon>Viridiplantae</taxon>
        <taxon>Streptophyta</taxon>
        <taxon>Embryophyta</taxon>
        <taxon>Tracheophyta</taxon>
        <taxon>Spermatophyta</taxon>
        <taxon>Magnoliopsida</taxon>
        <taxon>Liliopsida</taxon>
        <taxon>Poales</taxon>
        <taxon>Poaceae</taxon>
        <taxon>BOP clade</taxon>
        <taxon>Oryzoideae</taxon>
        <taxon>Oryzeae</taxon>
        <taxon>Oryzinae</taxon>
        <taxon>Oryza</taxon>
        <taxon>Oryza sativa</taxon>
    </lineage>
</organism>
<dbReference type="EMBL" id="AP014964">
    <property type="protein sequence ID" value="BAT03658.1"/>
    <property type="molecule type" value="Genomic_DNA"/>
</dbReference>
<evidence type="ECO:0000256" key="1">
    <source>
        <dbReference type="SAM" id="MobiDB-lite"/>
    </source>
</evidence>